<dbReference type="RefSeq" id="WP_007383580.1">
    <property type="nucleotide sequence ID" value="NZ_CM000951.1"/>
</dbReference>
<keyword evidence="1" id="KW-0812">Transmembrane</keyword>
<proteinExistence type="predicted"/>
<dbReference type="HOGENOM" id="CLU_2511152_0_0_11"/>
<dbReference type="Proteomes" id="UP000002785">
    <property type="component" value="Chromosome"/>
</dbReference>
<sequence>MKRHGDGVTCGGCALSAVGATAAPLLWLSTSRTRRHLGGGFENEGRDLAVLFTELPFVVLGGAFLPLLVLTLLVRLRGTR</sequence>
<gene>
    <name evidence="2" type="ORF">SSEG_03516</name>
</gene>
<dbReference type="EMBL" id="CM000951">
    <property type="protein sequence ID" value="EDY56936.1"/>
    <property type="molecule type" value="Genomic_DNA"/>
</dbReference>
<dbReference type="OrthoDB" id="4329602at2"/>
<evidence type="ECO:0000313" key="3">
    <source>
        <dbReference type="Proteomes" id="UP000002785"/>
    </source>
</evidence>
<keyword evidence="1" id="KW-0472">Membrane</keyword>
<reference evidence="2" key="1">
    <citation type="submission" date="2009-10" db="EMBL/GenBank/DDBJ databases">
        <title>The genome sequence of Streptomyces sviceus strain ATCC 29083.</title>
        <authorList>
            <consortium name="The Broad Institute Genome Sequencing Platform"/>
            <consortium name="Broad Institute Microbial Sequencing Center"/>
            <person name="Fischbach M."/>
            <person name="Godfrey P."/>
            <person name="Ward D."/>
            <person name="Young S."/>
            <person name="Zeng Q."/>
            <person name="Koehrsen M."/>
            <person name="Alvarado L."/>
            <person name="Berlin A.M."/>
            <person name="Bochicchio J."/>
            <person name="Borenstein D."/>
            <person name="Chapman S.B."/>
            <person name="Chen Z."/>
            <person name="Engels R."/>
            <person name="Freedman E."/>
            <person name="Gellesch M."/>
            <person name="Goldberg J."/>
            <person name="Griggs A."/>
            <person name="Gujja S."/>
            <person name="Heilman E.R."/>
            <person name="Heiman D.I."/>
            <person name="Hepburn T.A."/>
            <person name="Howarth C."/>
            <person name="Jen D."/>
            <person name="Larson L."/>
            <person name="Lewis B."/>
            <person name="Mehta T."/>
            <person name="Park D."/>
            <person name="Pearson M."/>
            <person name="Richards J."/>
            <person name="Roberts A."/>
            <person name="Saif S."/>
            <person name="Shea T.D."/>
            <person name="Shenoy N."/>
            <person name="Sisk P."/>
            <person name="Stolte C."/>
            <person name="Sykes S.N."/>
            <person name="Thomson T."/>
            <person name="Walk T."/>
            <person name="White J."/>
            <person name="Yandava C."/>
            <person name="Straight P."/>
            <person name="Clardy J."/>
            <person name="Hung D."/>
            <person name="Kolter R."/>
            <person name="Mekalanos J."/>
            <person name="Walker S."/>
            <person name="Walsh C.T."/>
            <person name="Wieland-Brown L.C."/>
            <person name="Haas B."/>
            <person name="Nusbaum C."/>
            <person name="Birren B."/>
        </authorList>
    </citation>
    <scope>NUCLEOTIDE SEQUENCE [LARGE SCALE GENOMIC DNA]</scope>
    <source>
        <strain evidence="2">ATCC 29083</strain>
    </source>
</reference>
<feature type="transmembrane region" description="Helical" evidence="1">
    <location>
        <begin position="55"/>
        <end position="74"/>
    </location>
</feature>
<accession>B5HVT1</accession>
<protein>
    <submittedName>
        <fullName evidence="2">Uncharacterized protein</fullName>
    </submittedName>
</protein>
<evidence type="ECO:0000256" key="1">
    <source>
        <dbReference type="SAM" id="Phobius"/>
    </source>
</evidence>
<dbReference type="AlphaFoldDB" id="B5HVT1"/>
<dbReference type="eggNOG" id="ENOG5032EYM">
    <property type="taxonomic scope" value="Bacteria"/>
</dbReference>
<name>B5HVT1_STRX2</name>
<keyword evidence="1" id="KW-1133">Transmembrane helix</keyword>
<keyword evidence="3" id="KW-1185">Reference proteome</keyword>
<organism evidence="2 3">
    <name type="scientific">Streptomyces sviceus (strain ATCC 29083 / DSM 924 / JCM 4929 / NBRC 13980 / NCIMB 11184 / NRRL 5439 / UC 5370)</name>
    <dbReference type="NCBI Taxonomy" id="463191"/>
    <lineage>
        <taxon>Bacteria</taxon>
        <taxon>Bacillati</taxon>
        <taxon>Actinomycetota</taxon>
        <taxon>Actinomycetes</taxon>
        <taxon>Kitasatosporales</taxon>
        <taxon>Streptomycetaceae</taxon>
        <taxon>Streptomyces</taxon>
    </lineage>
</organism>
<evidence type="ECO:0000313" key="2">
    <source>
        <dbReference type="EMBL" id="EDY56936.1"/>
    </source>
</evidence>